<keyword evidence="5 8" id="KW-0808">Transferase</keyword>
<comment type="catalytic activity">
    <reaction evidence="7 8">
        <text>L-methionyl-tRNA(fMet) + (6R)-10-formyltetrahydrofolate = N-formyl-L-methionyl-tRNA(fMet) + (6S)-5,6,7,8-tetrahydrofolate + H(+)</text>
        <dbReference type="Rhea" id="RHEA:24380"/>
        <dbReference type="Rhea" id="RHEA-COMP:9952"/>
        <dbReference type="Rhea" id="RHEA-COMP:9953"/>
        <dbReference type="ChEBI" id="CHEBI:15378"/>
        <dbReference type="ChEBI" id="CHEBI:57453"/>
        <dbReference type="ChEBI" id="CHEBI:78530"/>
        <dbReference type="ChEBI" id="CHEBI:78844"/>
        <dbReference type="ChEBI" id="CHEBI:195366"/>
        <dbReference type="EC" id="2.1.2.9"/>
    </reaction>
</comment>
<dbReference type="PANTHER" id="PTHR11138:SF5">
    <property type="entry name" value="METHIONYL-TRNA FORMYLTRANSFERASE, MITOCHONDRIAL"/>
    <property type="match status" value="1"/>
</dbReference>
<dbReference type="InterPro" id="IPR005793">
    <property type="entry name" value="Formyl_trans_C"/>
</dbReference>
<dbReference type="Pfam" id="PF00551">
    <property type="entry name" value="Formyl_trans_N"/>
    <property type="match status" value="1"/>
</dbReference>
<dbReference type="Proteomes" id="UP000516072">
    <property type="component" value="Chromosome"/>
</dbReference>
<dbReference type="InterPro" id="IPR011034">
    <property type="entry name" value="Formyl_transferase-like_C_sf"/>
</dbReference>
<evidence type="ECO:0000259" key="10">
    <source>
        <dbReference type="Pfam" id="PF02911"/>
    </source>
</evidence>
<sequence length="315" mass="34564">MALKIFFAGTPEFAAIILQRIIESDYRVYGIYTQPDRPSGRGQRLTPSPVKKVGITHNIPIYQPKTLKDKSIQDQFKALTPDILIVAAYGLILPLSILNTPLLGCINVHASLLPRWRGAAPIQRALLAGDKETGVSIMKMDVGLDTGSVIRMNTYAIQKTDTAATIHDHLAELGAESLLACLPMQVENKCSYTPQNEAQACYAPKITKEEAFLNWNQSAVLLDRKVRAFNPWPVAKIQIQDQVLKVWEATVLENSRLTPPGTILRADKLGIDIATGEGILRLLKIQPAGKRVMAAQDYINAHPLTVGTQLLAVTA</sequence>
<dbReference type="KEGG" id="ntg:NSCAC_1600"/>
<feature type="binding site" evidence="8">
    <location>
        <begin position="111"/>
        <end position="114"/>
    </location>
    <ligand>
        <name>(6S)-5,6,7,8-tetrahydrofolate</name>
        <dbReference type="ChEBI" id="CHEBI:57453"/>
    </ligand>
</feature>
<dbReference type="RefSeq" id="WP_197744258.1">
    <property type="nucleotide sequence ID" value="NZ_LR778175.1"/>
</dbReference>
<dbReference type="InterPro" id="IPR036477">
    <property type="entry name" value="Formyl_transf_N_sf"/>
</dbReference>
<feature type="domain" description="Formyl transferase N-terminal" evidence="9">
    <location>
        <begin position="5"/>
        <end position="179"/>
    </location>
</feature>
<feature type="domain" description="Formyl transferase C-terminal" evidence="10">
    <location>
        <begin position="205"/>
        <end position="302"/>
    </location>
</feature>
<dbReference type="InterPro" id="IPR001555">
    <property type="entry name" value="GART_AS"/>
</dbReference>
<dbReference type="SUPFAM" id="SSF53328">
    <property type="entry name" value="Formyltransferase"/>
    <property type="match status" value="1"/>
</dbReference>
<evidence type="ECO:0000313" key="11">
    <source>
        <dbReference type="EMBL" id="CAB1277298.1"/>
    </source>
</evidence>
<organism evidence="11 12">
    <name type="scientific">Candidatus Nitrosacidococcus tergens</name>
    <dbReference type="NCBI Taxonomy" id="553981"/>
    <lineage>
        <taxon>Bacteria</taxon>
        <taxon>Pseudomonadati</taxon>
        <taxon>Pseudomonadota</taxon>
        <taxon>Gammaproteobacteria</taxon>
        <taxon>Chromatiales</taxon>
        <taxon>Chromatiaceae</taxon>
        <taxon>Candidatus Nitrosacidococcus</taxon>
    </lineage>
</organism>
<evidence type="ECO:0000256" key="6">
    <source>
        <dbReference type="ARBA" id="ARBA00022917"/>
    </source>
</evidence>
<evidence type="ECO:0000256" key="1">
    <source>
        <dbReference type="ARBA" id="ARBA00002606"/>
    </source>
</evidence>
<dbReference type="InterPro" id="IPR002376">
    <property type="entry name" value="Formyl_transf_N"/>
</dbReference>
<reference evidence="11 12" key="1">
    <citation type="submission" date="2020-03" db="EMBL/GenBank/DDBJ databases">
        <authorList>
            <person name="Picone N."/>
        </authorList>
    </citation>
    <scope>NUCLEOTIDE SEQUENCE [LARGE SCALE GENOMIC DNA]</scope>
    <source>
        <strain evidence="11">NSCAC1</strain>
    </source>
</reference>
<dbReference type="Gene3D" id="3.10.25.10">
    <property type="entry name" value="Formyl transferase, C-terminal domain"/>
    <property type="match status" value="1"/>
</dbReference>
<dbReference type="Pfam" id="PF02911">
    <property type="entry name" value="Formyl_trans_C"/>
    <property type="match status" value="1"/>
</dbReference>
<keyword evidence="12" id="KW-1185">Reference proteome</keyword>
<dbReference type="GO" id="GO:0005829">
    <property type="term" value="C:cytosol"/>
    <property type="evidence" value="ECO:0007669"/>
    <property type="project" value="TreeGrafter"/>
</dbReference>
<proteinExistence type="inferred from homology"/>
<gene>
    <name evidence="8 11" type="primary">fmt</name>
    <name evidence="11" type="ORF">NSCAC_1600</name>
</gene>
<dbReference type="EMBL" id="LR778175">
    <property type="protein sequence ID" value="CAB1277298.1"/>
    <property type="molecule type" value="Genomic_DNA"/>
</dbReference>
<dbReference type="PROSITE" id="PS00373">
    <property type="entry name" value="GART"/>
    <property type="match status" value="1"/>
</dbReference>
<dbReference type="InterPro" id="IPR037022">
    <property type="entry name" value="Formyl_trans_C_sf"/>
</dbReference>
<dbReference type="SUPFAM" id="SSF50486">
    <property type="entry name" value="FMT C-terminal domain-like"/>
    <property type="match status" value="1"/>
</dbReference>
<comment type="function">
    <text evidence="1 8">Attaches a formyl group to the free amino group of methionyl-tRNA(fMet). The formyl group appears to play a dual role in the initiator identity of N-formylmethionyl-tRNA by promoting its recognition by IF2 and preventing the misappropriation of this tRNA by the elongation apparatus.</text>
</comment>
<accession>A0A7G1QBL2</accession>
<dbReference type="HAMAP" id="MF_00182">
    <property type="entry name" value="Formyl_trans"/>
    <property type="match status" value="1"/>
</dbReference>
<evidence type="ECO:0000256" key="5">
    <source>
        <dbReference type="ARBA" id="ARBA00022679"/>
    </source>
</evidence>
<name>A0A7G1QBL2_9GAMM</name>
<dbReference type="InterPro" id="IPR041711">
    <property type="entry name" value="Met-tRNA-FMT_N"/>
</dbReference>
<dbReference type="CDD" id="cd08704">
    <property type="entry name" value="Met_tRNA_FMT_C"/>
    <property type="match status" value="1"/>
</dbReference>
<dbReference type="CDD" id="cd08646">
    <property type="entry name" value="FMT_core_Met-tRNA-FMT_N"/>
    <property type="match status" value="1"/>
</dbReference>
<evidence type="ECO:0000256" key="2">
    <source>
        <dbReference type="ARBA" id="ARBA00010699"/>
    </source>
</evidence>
<dbReference type="InterPro" id="IPR005794">
    <property type="entry name" value="Fmt"/>
</dbReference>
<dbReference type="PANTHER" id="PTHR11138">
    <property type="entry name" value="METHIONYL-TRNA FORMYLTRANSFERASE"/>
    <property type="match status" value="1"/>
</dbReference>
<dbReference type="NCBIfam" id="TIGR00460">
    <property type="entry name" value="fmt"/>
    <property type="match status" value="1"/>
</dbReference>
<evidence type="ECO:0000256" key="4">
    <source>
        <dbReference type="ARBA" id="ARBA00016014"/>
    </source>
</evidence>
<evidence type="ECO:0000256" key="8">
    <source>
        <dbReference type="HAMAP-Rule" id="MF_00182"/>
    </source>
</evidence>
<evidence type="ECO:0000313" key="12">
    <source>
        <dbReference type="Proteomes" id="UP000516072"/>
    </source>
</evidence>
<evidence type="ECO:0000259" key="9">
    <source>
        <dbReference type="Pfam" id="PF00551"/>
    </source>
</evidence>
<protein>
    <recommendedName>
        <fullName evidence="4 8">Methionyl-tRNA formyltransferase</fullName>
        <ecNumber evidence="3 8">2.1.2.9</ecNumber>
    </recommendedName>
</protein>
<evidence type="ECO:0000256" key="3">
    <source>
        <dbReference type="ARBA" id="ARBA00012261"/>
    </source>
</evidence>
<comment type="similarity">
    <text evidence="2 8">Belongs to the Fmt family.</text>
</comment>
<dbReference type="InterPro" id="IPR044135">
    <property type="entry name" value="Met-tRNA-FMT_C"/>
</dbReference>
<dbReference type="Gene3D" id="3.40.50.170">
    <property type="entry name" value="Formyl transferase, N-terminal domain"/>
    <property type="match status" value="1"/>
</dbReference>
<keyword evidence="6 8" id="KW-0648">Protein biosynthesis</keyword>
<dbReference type="AlphaFoldDB" id="A0A7G1QBL2"/>
<dbReference type="EC" id="2.1.2.9" evidence="3 8"/>
<evidence type="ECO:0000256" key="7">
    <source>
        <dbReference type="ARBA" id="ARBA00048558"/>
    </source>
</evidence>
<dbReference type="GO" id="GO:0004479">
    <property type="term" value="F:methionyl-tRNA formyltransferase activity"/>
    <property type="evidence" value="ECO:0007669"/>
    <property type="project" value="UniProtKB-UniRule"/>
</dbReference>